<comment type="caution">
    <text evidence="1">The sequence shown here is derived from an EMBL/GenBank/DDBJ whole genome shotgun (WGS) entry which is preliminary data.</text>
</comment>
<keyword evidence="2" id="KW-1185">Reference proteome</keyword>
<dbReference type="EMBL" id="WRPM01000051">
    <property type="protein sequence ID" value="MVT26218.1"/>
    <property type="molecule type" value="Genomic_DNA"/>
</dbReference>
<evidence type="ECO:0000313" key="1">
    <source>
        <dbReference type="EMBL" id="MVT26218.1"/>
    </source>
</evidence>
<organism evidence="1 2">
    <name type="scientific">Nesterenkonia alkaliphila</name>
    <dbReference type="NCBI Taxonomy" id="1463631"/>
    <lineage>
        <taxon>Bacteria</taxon>
        <taxon>Bacillati</taxon>
        <taxon>Actinomycetota</taxon>
        <taxon>Actinomycetes</taxon>
        <taxon>Micrococcales</taxon>
        <taxon>Micrococcaceae</taxon>
        <taxon>Nesterenkonia</taxon>
    </lineage>
</organism>
<protein>
    <submittedName>
        <fullName evidence="1">DUF3800 domain-containing protein</fullName>
    </submittedName>
</protein>
<dbReference type="InterPro" id="IPR024524">
    <property type="entry name" value="DUF3800"/>
</dbReference>
<gene>
    <name evidence="1" type="ORF">GNZ21_07580</name>
</gene>
<evidence type="ECO:0000313" key="2">
    <source>
        <dbReference type="Proteomes" id="UP000460157"/>
    </source>
</evidence>
<dbReference type="Pfam" id="PF12686">
    <property type="entry name" value="DUF3800"/>
    <property type="match status" value="1"/>
</dbReference>
<name>A0A7K1UIC2_9MICC</name>
<sequence length="234" mass="26871">MTATLDRMIYVDDSGHPSSGLVVYGWIEFQPDHWATVLRTWLDLRKKLWRDYGVPVVEELHATQFVNGRGRISQRIPDRFVHRGQEFWKDLGRAVAVECLDALRSTEGLKVGAVWRRGPAEEFARVKAETYSALIRVFEEELAQTDSLALVFMDGDGSDSSYRQSHRSLKLADRRVLEDAIHLDSRTSQLMQMADLVAWSANVSIDPHAGNQFAREWYPTYLALRDPARRPREI</sequence>
<proteinExistence type="predicted"/>
<dbReference type="Proteomes" id="UP000460157">
    <property type="component" value="Unassembled WGS sequence"/>
</dbReference>
<reference evidence="1 2" key="1">
    <citation type="submission" date="2019-12" db="EMBL/GenBank/DDBJ databases">
        <title>Nesterenkonia muleiensis sp. nov., a novel actinobacterium isolated from sap of Populus euphratica.</title>
        <authorList>
            <person name="Wang R."/>
        </authorList>
    </citation>
    <scope>NUCLEOTIDE SEQUENCE [LARGE SCALE GENOMIC DNA]</scope>
    <source>
        <strain evidence="1 2">F10</strain>
    </source>
</reference>
<dbReference type="OrthoDB" id="4763494at2"/>
<accession>A0A7K1UIC2</accession>
<dbReference type="RefSeq" id="WP_157322943.1">
    <property type="nucleotide sequence ID" value="NZ_BMFX01000006.1"/>
</dbReference>
<dbReference type="AlphaFoldDB" id="A0A7K1UIC2"/>